<keyword evidence="2" id="KW-1185">Reference proteome</keyword>
<dbReference type="OrthoDB" id="77522at2759"/>
<dbReference type="AlphaFoldDB" id="A0A9W7CCV8"/>
<proteinExistence type="predicted"/>
<evidence type="ECO:0000313" key="2">
    <source>
        <dbReference type="Proteomes" id="UP001165082"/>
    </source>
</evidence>
<comment type="caution">
    <text evidence="1">The sequence shown here is derived from an EMBL/GenBank/DDBJ whole genome shotgun (WGS) entry which is preliminary data.</text>
</comment>
<dbReference type="InterPro" id="IPR037361">
    <property type="entry name" value="COMMD10"/>
</dbReference>
<organism evidence="1 2">
    <name type="scientific">Triparma retinervis</name>
    <dbReference type="NCBI Taxonomy" id="2557542"/>
    <lineage>
        <taxon>Eukaryota</taxon>
        <taxon>Sar</taxon>
        <taxon>Stramenopiles</taxon>
        <taxon>Ochrophyta</taxon>
        <taxon>Bolidophyceae</taxon>
        <taxon>Parmales</taxon>
        <taxon>Triparmaceae</taxon>
        <taxon>Triparma</taxon>
    </lineage>
</organism>
<dbReference type="PANTHER" id="PTHR12333:SF0">
    <property type="entry name" value="COMM DOMAIN-CONTAINING PROTEIN 10"/>
    <property type="match status" value="1"/>
</dbReference>
<reference evidence="1" key="1">
    <citation type="submission" date="2022-07" db="EMBL/GenBank/DDBJ databases">
        <title>Genome analysis of Parmales, a sister group of diatoms, reveals the evolutionary specialization of diatoms from phago-mixotrophs to photoautotrophs.</title>
        <authorList>
            <person name="Ban H."/>
            <person name="Sato S."/>
            <person name="Yoshikawa S."/>
            <person name="Kazumasa Y."/>
            <person name="Nakamura Y."/>
            <person name="Ichinomiya M."/>
            <person name="Saitoh K."/>
            <person name="Sato N."/>
            <person name="Blanc-Mathieu R."/>
            <person name="Endo H."/>
            <person name="Kuwata A."/>
            <person name="Ogata H."/>
        </authorList>
    </citation>
    <scope>NUCLEOTIDE SEQUENCE</scope>
</reference>
<name>A0A9W7CCV8_9STRA</name>
<gene>
    <name evidence="1" type="ORF">TrRE_jg3490</name>
</gene>
<dbReference type="Proteomes" id="UP001165082">
    <property type="component" value="Unassembled WGS sequence"/>
</dbReference>
<accession>A0A9W7CCV8</accession>
<evidence type="ECO:0000313" key="1">
    <source>
        <dbReference type="EMBL" id="GMI07505.1"/>
    </source>
</evidence>
<dbReference type="PANTHER" id="PTHR12333">
    <property type="entry name" value="COMM DOMAIN CONTAINING PROTEIN 10"/>
    <property type="match status" value="1"/>
</dbReference>
<protein>
    <submittedName>
        <fullName evidence="1">Uncharacterized protein</fullName>
    </submittedName>
</protein>
<dbReference type="EMBL" id="BRXZ01000213">
    <property type="protein sequence ID" value="GMI07505.1"/>
    <property type="molecule type" value="Genomic_DNA"/>
</dbReference>
<sequence>MAALAASTESFPTSTRFRSACRILTTFPLPSFSSVLKRLSSRVHLRSSTYFTPSESSSLASQFGVTPLELSDCLNACGYALEQCAYSSVGGEGLERTLLDAGMGEGHAGAFRRAWEKEGQGIVNNFRDGSGVGTTMVMRGVEWSLGINMGNSGIKNTREATARRWD</sequence>